<dbReference type="PANTHER" id="PTHR42760:SF133">
    <property type="entry name" value="3-OXOACYL-[ACYL-CARRIER-PROTEIN] REDUCTASE"/>
    <property type="match status" value="1"/>
</dbReference>
<evidence type="ECO:0000313" key="5">
    <source>
        <dbReference type="Proteomes" id="UP000007257"/>
    </source>
</evidence>
<dbReference type="EC" id="1.1.1.-" evidence="4"/>
<name>A0A0H3F900_RAHSY</name>
<dbReference type="KEGG" id="rah:Rahaq_2075"/>
<accession>A0A0H3F900</accession>
<reference evidence="3 5" key="2">
    <citation type="journal article" date="2012" name="J. Bacteriol.">
        <title>Complete Genome Sequence of Rahnella sp. Strain Y9602, a Gammaproteobacterium Isolate from Metal- and Radionuclide-Contaminated Soil.</title>
        <authorList>
            <person name="Martinez R.J."/>
            <person name="Bruce D."/>
            <person name="Detter C."/>
            <person name="Goodwin L.A."/>
            <person name="Han J."/>
            <person name="Han C.S."/>
            <person name="Held B."/>
            <person name="Land M.L."/>
            <person name="Mikhailova N."/>
            <person name="Nolan M."/>
            <person name="Pennacchio L."/>
            <person name="Pitluck S."/>
            <person name="Tapia R."/>
            <person name="Woyke T."/>
            <person name="Sobecky P.A."/>
        </authorList>
    </citation>
    <scope>NUCLEOTIDE SEQUENCE [LARGE SCALE GENOMIC DNA]</scope>
    <source>
        <strain evidence="3 5">Y9602</strain>
    </source>
</reference>
<dbReference type="SUPFAM" id="SSF51735">
    <property type="entry name" value="NAD(P)-binding Rossmann-fold domains"/>
    <property type="match status" value="1"/>
</dbReference>
<gene>
    <name evidence="3" type="ordered locus">Rahaq_2075</name>
    <name evidence="4" type="ORF">ACFPK4_11990</name>
</gene>
<reference evidence="5" key="1">
    <citation type="submission" date="2011-01" db="EMBL/GenBank/DDBJ databases">
        <title>Complete sequence of chromosome of Rahnella sp. Y9602.</title>
        <authorList>
            <consortium name="US DOE Joint Genome Institute"/>
            <person name="Lucas S."/>
            <person name="Copeland A."/>
            <person name="Lapidus A."/>
            <person name="Cheng J.-F."/>
            <person name="Goodwin L."/>
            <person name="Pitluck S."/>
            <person name="Lu M."/>
            <person name="Detter J.C."/>
            <person name="Han C."/>
            <person name="Tapia R."/>
            <person name="Land M."/>
            <person name="Hauser L."/>
            <person name="Kyrpides N."/>
            <person name="Ivanova N."/>
            <person name="Ovchinnikova G."/>
            <person name="Pagani I."/>
            <person name="Sobecky P.A."/>
            <person name="Martinez R.J."/>
            <person name="Woyke T."/>
        </authorList>
    </citation>
    <scope>NUCLEOTIDE SEQUENCE [LARGE SCALE GENOMIC DNA]</scope>
    <source>
        <strain evidence="5">Y9602</strain>
    </source>
</reference>
<dbReference type="AlphaFoldDB" id="A0A0H3F900"/>
<organism evidence="3 5">
    <name type="scientific">Rahnella sp. (strain Y9602)</name>
    <dbReference type="NCBI Taxonomy" id="2703885"/>
    <lineage>
        <taxon>Bacteria</taxon>
        <taxon>Pseudomonadati</taxon>
        <taxon>Pseudomonadota</taxon>
        <taxon>Gammaproteobacteria</taxon>
        <taxon>Enterobacterales</taxon>
        <taxon>Yersiniaceae</taxon>
        <taxon>Rahnella</taxon>
    </lineage>
</organism>
<keyword evidence="2 4" id="KW-0560">Oxidoreductase</keyword>
<dbReference type="GeneID" id="95417069"/>
<dbReference type="PRINTS" id="PR00081">
    <property type="entry name" value="GDHRDH"/>
</dbReference>
<dbReference type="InterPro" id="IPR002347">
    <property type="entry name" value="SDR_fam"/>
</dbReference>
<dbReference type="HOGENOM" id="CLU_010194_1_3_6"/>
<dbReference type="RefSeq" id="WP_013575387.1">
    <property type="nucleotide sequence ID" value="NC_015061.1"/>
</dbReference>
<dbReference type="PANTHER" id="PTHR42760">
    <property type="entry name" value="SHORT-CHAIN DEHYDROGENASES/REDUCTASES FAMILY MEMBER"/>
    <property type="match status" value="1"/>
</dbReference>
<sequence length="258" mass="27067">MFNDLKGQRVLITGSTKGIGLAAAQAFAAAGAKVGINGHRHDASLDKLAADIAKNGGEVAYFGADVTKSAECEALVASFVERFGGIDVLINNAGGLGGRQGLESIDDDFYDHVMDLNARSALMVTKFAIPHLRHAAKQSGKTTSVISTGSIAGREGGGPGASLYAASKAWLHNVHRNWVKEFTRDNIRFNVIAPGTIDTVFHADKSAEVREKIAGSIAMGRFGTAEELAPSYLFFASHACSGYITGQILDVNGGQMAP</sequence>
<dbReference type="EMBL" id="JBHUCJ010000024">
    <property type="protein sequence ID" value="MFD3224256.1"/>
    <property type="molecule type" value="Genomic_DNA"/>
</dbReference>
<dbReference type="InterPro" id="IPR036291">
    <property type="entry name" value="NAD(P)-bd_dom_sf"/>
</dbReference>
<dbReference type="Pfam" id="PF13561">
    <property type="entry name" value="adh_short_C2"/>
    <property type="match status" value="1"/>
</dbReference>
<protein>
    <submittedName>
        <fullName evidence="4">SDR family NAD(P)-dependent oxidoreductase</fullName>
        <ecNumber evidence="4">1.1.1.-</ecNumber>
    </submittedName>
    <submittedName>
        <fullName evidence="3">Short-chain dehydrogenase/reductase SDR</fullName>
    </submittedName>
</protein>
<dbReference type="Proteomes" id="UP001598201">
    <property type="component" value="Unassembled WGS sequence"/>
</dbReference>
<dbReference type="FunFam" id="3.40.50.720:FF:000084">
    <property type="entry name" value="Short-chain dehydrogenase reductase"/>
    <property type="match status" value="1"/>
</dbReference>
<dbReference type="Proteomes" id="UP000007257">
    <property type="component" value="Chromosome"/>
</dbReference>
<keyword evidence="6" id="KW-1185">Reference proteome</keyword>
<dbReference type="OrthoDB" id="9806974at2"/>
<reference evidence="4 6" key="3">
    <citation type="submission" date="2024-09" db="EMBL/GenBank/DDBJ databases">
        <title>Genomes of Rahnella.</title>
        <authorList>
            <person name="Mnguni F.C."/>
            <person name="Shin G.Y."/>
            <person name="Coutinho T."/>
        </authorList>
    </citation>
    <scope>NUCLEOTIDE SEQUENCE [LARGE SCALE GENOMIC DNA]</scope>
    <source>
        <strain evidence="4 6">20WA0057</strain>
    </source>
</reference>
<evidence type="ECO:0000256" key="2">
    <source>
        <dbReference type="ARBA" id="ARBA00023002"/>
    </source>
</evidence>
<proteinExistence type="inferred from homology"/>
<evidence type="ECO:0000256" key="1">
    <source>
        <dbReference type="ARBA" id="ARBA00006484"/>
    </source>
</evidence>
<dbReference type="eggNOG" id="COG1028">
    <property type="taxonomic scope" value="Bacteria"/>
</dbReference>
<comment type="similarity">
    <text evidence="1">Belongs to the short-chain dehydrogenases/reductases (SDR) family.</text>
</comment>
<dbReference type="CDD" id="cd05233">
    <property type="entry name" value="SDR_c"/>
    <property type="match status" value="1"/>
</dbReference>
<dbReference type="Gene3D" id="3.40.50.720">
    <property type="entry name" value="NAD(P)-binding Rossmann-like Domain"/>
    <property type="match status" value="1"/>
</dbReference>
<dbReference type="GO" id="GO:0016616">
    <property type="term" value="F:oxidoreductase activity, acting on the CH-OH group of donors, NAD or NADP as acceptor"/>
    <property type="evidence" value="ECO:0007669"/>
    <property type="project" value="TreeGrafter"/>
</dbReference>
<evidence type="ECO:0000313" key="3">
    <source>
        <dbReference type="EMBL" id="ADW73686.1"/>
    </source>
</evidence>
<evidence type="ECO:0000313" key="6">
    <source>
        <dbReference type="Proteomes" id="UP001598201"/>
    </source>
</evidence>
<evidence type="ECO:0000313" key="4">
    <source>
        <dbReference type="EMBL" id="MFD3224256.1"/>
    </source>
</evidence>
<dbReference type="EMBL" id="CP002505">
    <property type="protein sequence ID" value="ADW73686.1"/>
    <property type="molecule type" value="Genomic_DNA"/>
</dbReference>